<evidence type="ECO:0000256" key="1">
    <source>
        <dbReference type="SAM" id="Phobius"/>
    </source>
</evidence>
<name>A0A6N7PYM9_9BACT</name>
<gene>
    <name evidence="2" type="ORF">GF068_36105</name>
</gene>
<evidence type="ECO:0000313" key="2">
    <source>
        <dbReference type="EMBL" id="MRG97312.1"/>
    </source>
</evidence>
<keyword evidence="1" id="KW-0472">Membrane</keyword>
<keyword evidence="1" id="KW-0812">Transmembrane</keyword>
<protein>
    <submittedName>
        <fullName evidence="2">Uncharacterized protein</fullName>
    </submittedName>
</protein>
<accession>A0A6N7PYM9</accession>
<reference evidence="2 3" key="1">
    <citation type="submission" date="2019-10" db="EMBL/GenBank/DDBJ databases">
        <title>A soil myxobacterium in the family Polyangiaceae.</title>
        <authorList>
            <person name="Li Y."/>
            <person name="Wang J."/>
        </authorList>
    </citation>
    <scope>NUCLEOTIDE SEQUENCE [LARGE SCALE GENOMIC DNA]</scope>
    <source>
        <strain evidence="2 3">DSM 14734</strain>
    </source>
</reference>
<dbReference type="RefSeq" id="WP_153824090.1">
    <property type="nucleotide sequence ID" value="NZ_WJIE01000016.1"/>
</dbReference>
<sequence>MLPLAWLLCVTWLLAAVLVSVLRGLRGAREGRAHLAARRIKSPTIYLFSAYLLVAALVTPHSPGETTSPLLWLAFAIPLANTLAAWSSIGQAQPKGLTRLGLALLHGGALLSAAACILALASPRFVPVWLGGPGQ</sequence>
<organism evidence="2 3">
    <name type="scientific">Polyangium spumosum</name>
    <dbReference type="NCBI Taxonomy" id="889282"/>
    <lineage>
        <taxon>Bacteria</taxon>
        <taxon>Pseudomonadati</taxon>
        <taxon>Myxococcota</taxon>
        <taxon>Polyangia</taxon>
        <taxon>Polyangiales</taxon>
        <taxon>Polyangiaceae</taxon>
        <taxon>Polyangium</taxon>
    </lineage>
</organism>
<dbReference type="EMBL" id="WJIE01000016">
    <property type="protein sequence ID" value="MRG97312.1"/>
    <property type="molecule type" value="Genomic_DNA"/>
</dbReference>
<feature type="transmembrane region" description="Helical" evidence="1">
    <location>
        <begin position="101"/>
        <end position="121"/>
    </location>
</feature>
<dbReference type="Proteomes" id="UP000440224">
    <property type="component" value="Unassembled WGS sequence"/>
</dbReference>
<feature type="transmembrane region" description="Helical" evidence="1">
    <location>
        <begin position="6"/>
        <end position="25"/>
    </location>
</feature>
<comment type="caution">
    <text evidence="2">The sequence shown here is derived from an EMBL/GenBank/DDBJ whole genome shotgun (WGS) entry which is preliminary data.</text>
</comment>
<feature type="transmembrane region" description="Helical" evidence="1">
    <location>
        <begin position="45"/>
        <end position="64"/>
    </location>
</feature>
<feature type="transmembrane region" description="Helical" evidence="1">
    <location>
        <begin position="70"/>
        <end position="89"/>
    </location>
</feature>
<dbReference type="OrthoDB" id="5521729at2"/>
<keyword evidence="1" id="KW-1133">Transmembrane helix</keyword>
<proteinExistence type="predicted"/>
<evidence type="ECO:0000313" key="3">
    <source>
        <dbReference type="Proteomes" id="UP000440224"/>
    </source>
</evidence>
<keyword evidence="3" id="KW-1185">Reference proteome</keyword>
<dbReference type="AlphaFoldDB" id="A0A6N7PYM9"/>